<keyword evidence="1" id="KW-0175">Coiled coil</keyword>
<sequence length="442" mass="47261">MHLAAAGVLMVVAAAELAMLKGIGTMTLVCQLFTVAYMLAVSALPLVPVQASMVIIVAALAESAMPGFLLGDGYVHAQWGFVYALIVLAAEWSVWIPSIIVVALCVFLIARGGNLDESMDGPGLFNLPARVAVPFMLAALAVCVIVYLLHKAASERLREREAAEARQRLLEQENAQYLERLNVLHQLHDSVAGTLTYALMLCRRGRSEGDVDQYRYVENAIGEALDHMRREVIEPTRRLIDERDGMVGPTAAGAPSARLRSAGEPGMIDLQLGKTATRLRSLGFQCETLLRGDFAGLSPERAVLASRVVEEIGNNVLKHGKIGYCAITITIGNNGSVRIWSSNMTDAEQPQVVGSTGEAHGSVVNGSTDSEDCSDDAARSSQAGEGLALIRRSIRPFGGTLTTSCEDGEWTTIVTIPSDAMAARDVSSATDTLDCRNSMKGC</sequence>
<evidence type="ECO:0000256" key="2">
    <source>
        <dbReference type="SAM" id="MobiDB-lite"/>
    </source>
</evidence>
<feature type="transmembrane region" description="Helical" evidence="3">
    <location>
        <begin position="129"/>
        <end position="150"/>
    </location>
</feature>
<dbReference type="Proteomes" id="UP000345527">
    <property type="component" value="Unassembled WGS sequence"/>
</dbReference>
<evidence type="ECO:0000313" key="4">
    <source>
        <dbReference type="EMBL" id="KAA8821670.1"/>
    </source>
</evidence>
<feature type="transmembrane region" description="Helical" evidence="3">
    <location>
        <begin position="81"/>
        <end position="109"/>
    </location>
</feature>
<dbReference type="OrthoDB" id="3240582at2"/>
<accession>A0A5J5E6F4</accession>
<reference evidence="6 7" key="1">
    <citation type="journal article" date="2019" name="Syst. Appl. Microbiol.">
        <title>Characterization of Bifidobacterium species in feaces of the Egyptian fruit bat: Description of B. vespertilionis sp. nov. and B. rousetti sp. nov.</title>
        <authorList>
            <person name="Modesto M."/>
            <person name="Satti M."/>
            <person name="Watanabe K."/>
            <person name="Puglisi E."/>
            <person name="Morelli L."/>
            <person name="Huang C.-H."/>
            <person name="Liou J.-S."/>
            <person name="Miyashita M."/>
            <person name="Tamura T."/>
            <person name="Saito S."/>
            <person name="Mori K."/>
            <person name="Huang L."/>
            <person name="Sciavilla P."/>
            <person name="Sandri C."/>
            <person name="Spiezio C."/>
            <person name="Vitali F."/>
            <person name="Cavalieri D."/>
            <person name="Perpetuini G."/>
            <person name="Tofalo R."/>
            <person name="Bonetti A."/>
            <person name="Arita M."/>
            <person name="Mattarelli P."/>
        </authorList>
    </citation>
    <scope>NUCLEOTIDE SEQUENCE [LARGE SCALE GENOMIC DNA]</scope>
    <source>
        <strain evidence="4 7">RST16</strain>
        <strain evidence="5 6">RST8</strain>
    </source>
</reference>
<dbReference type="Proteomes" id="UP000374630">
    <property type="component" value="Unassembled WGS sequence"/>
</dbReference>
<protein>
    <recommendedName>
        <fullName evidence="8">Signal transduction histidine kinase subgroup 3 dimerisation and phosphoacceptor domain-containing protein</fullName>
    </recommendedName>
</protein>
<organism evidence="5 6">
    <name type="scientific">Bifidobacterium vespertilionis</name>
    <dbReference type="NCBI Taxonomy" id="2562524"/>
    <lineage>
        <taxon>Bacteria</taxon>
        <taxon>Bacillati</taxon>
        <taxon>Actinomycetota</taxon>
        <taxon>Actinomycetes</taxon>
        <taxon>Bifidobacteriales</taxon>
        <taxon>Bifidobacteriaceae</taxon>
        <taxon>Bifidobacterium</taxon>
    </lineage>
</organism>
<keyword evidence="7" id="KW-1185">Reference proteome</keyword>
<dbReference type="AlphaFoldDB" id="A0A5J5E6F4"/>
<feature type="region of interest" description="Disordered" evidence="2">
    <location>
        <begin position="356"/>
        <end position="378"/>
    </location>
</feature>
<dbReference type="EMBL" id="RZNZ01000003">
    <property type="protein sequence ID" value="KAA8821670.1"/>
    <property type="molecule type" value="Genomic_DNA"/>
</dbReference>
<feature type="transmembrane region" description="Helical" evidence="3">
    <location>
        <begin position="36"/>
        <end position="60"/>
    </location>
</feature>
<evidence type="ECO:0000313" key="5">
    <source>
        <dbReference type="EMBL" id="KAA8824750.1"/>
    </source>
</evidence>
<keyword evidence="3" id="KW-1133">Transmembrane helix</keyword>
<dbReference type="SUPFAM" id="SSF55874">
    <property type="entry name" value="ATPase domain of HSP90 chaperone/DNA topoisomerase II/histidine kinase"/>
    <property type="match status" value="1"/>
</dbReference>
<keyword evidence="3" id="KW-0472">Membrane</keyword>
<dbReference type="Gene3D" id="3.30.565.10">
    <property type="entry name" value="Histidine kinase-like ATPase, C-terminal domain"/>
    <property type="match status" value="1"/>
</dbReference>
<proteinExistence type="predicted"/>
<gene>
    <name evidence="5" type="ORF">EM848_00625</name>
    <name evidence="4" type="ORF">EMO90_03330</name>
</gene>
<evidence type="ECO:0000256" key="1">
    <source>
        <dbReference type="SAM" id="Coils"/>
    </source>
</evidence>
<comment type="caution">
    <text evidence="5">The sequence shown here is derived from an EMBL/GenBank/DDBJ whole genome shotgun (WGS) entry which is preliminary data.</text>
</comment>
<evidence type="ECO:0008006" key="8">
    <source>
        <dbReference type="Google" id="ProtNLM"/>
    </source>
</evidence>
<evidence type="ECO:0000256" key="3">
    <source>
        <dbReference type="SAM" id="Phobius"/>
    </source>
</evidence>
<evidence type="ECO:0000313" key="7">
    <source>
        <dbReference type="Proteomes" id="UP000374630"/>
    </source>
</evidence>
<dbReference type="RefSeq" id="WP_150353072.1">
    <property type="nucleotide sequence ID" value="NZ_RZNZ01000003.1"/>
</dbReference>
<evidence type="ECO:0000313" key="6">
    <source>
        <dbReference type="Proteomes" id="UP000345527"/>
    </source>
</evidence>
<name>A0A5J5E6F4_9BIFI</name>
<feature type="coiled-coil region" evidence="1">
    <location>
        <begin position="153"/>
        <end position="180"/>
    </location>
</feature>
<keyword evidence="3" id="KW-0812">Transmembrane</keyword>
<dbReference type="EMBL" id="RZOA01000001">
    <property type="protein sequence ID" value="KAA8824750.1"/>
    <property type="molecule type" value="Genomic_DNA"/>
</dbReference>
<dbReference type="InterPro" id="IPR036890">
    <property type="entry name" value="HATPase_C_sf"/>
</dbReference>